<dbReference type="CDD" id="cd16917">
    <property type="entry name" value="HATPase_UhpB-NarQ-NarX-like"/>
    <property type="match status" value="1"/>
</dbReference>
<dbReference type="InterPro" id="IPR050482">
    <property type="entry name" value="Sensor_HK_TwoCompSys"/>
</dbReference>
<evidence type="ECO:0000256" key="5">
    <source>
        <dbReference type="ARBA" id="ARBA00023012"/>
    </source>
</evidence>
<sequence length="374" mass="39444">MGLDVVDEQSVLLRVATLVAQETRLDRFFEETSVEAARLLGIDATGVMHYLDEGRAVVVGVFREGGARMLPVNAELDFDRAESALGVASTTKAPARVSSYDRSRGELPAVMRSMGMNVSIATPILVDGEPWGAIVGTAPDEESLPPGHELRLVALAELIAQAIVNDARRAELAASRTRLLEAGDETRRRLERLLHEGAQQHVVALALKLRVGIGRTDPAGAEAEVLRDALADAMEASGELSEIARQLHPAVLSERGLAAALQAVAARSELPVNLRALPGKRHSAVIETTAYLMAAEALANAVQHAHAHECWLHADDRGEVLVVEVRDDGIGGAALRPGGGLEGIADRAAALGGTFLVESRAGGTAVRIEIPTAG</sequence>
<name>A0A9X3S749_9ACTN</name>
<dbReference type="AlphaFoldDB" id="A0A9X3S749"/>
<dbReference type="InterPro" id="IPR029016">
    <property type="entry name" value="GAF-like_dom_sf"/>
</dbReference>
<dbReference type="Proteomes" id="UP001147653">
    <property type="component" value="Unassembled WGS sequence"/>
</dbReference>
<accession>A0A9X3S749</accession>
<protein>
    <recommendedName>
        <fullName evidence="2">histidine kinase</fullName>
        <ecNumber evidence="2">2.7.13.3</ecNumber>
    </recommendedName>
</protein>
<dbReference type="Gene3D" id="3.30.565.10">
    <property type="entry name" value="Histidine kinase-like ATPase, C-terminal domain"/>
    <property type="match status" value="1"/>
</dbReference>
<evidence type="ECO:0000256" key="3">
    <source>
        <dbReference type="ARBA" id="ARBA00022679"/>
    </source>
</evidence>
<keyword evidence="5" id="KW-0902">Two-component regulatory system</keyword>
<reference evidence="7" key="1">
    <citation type="submission" date="2022-10" db="EMBL/GenBank/DDBJ databases">
        <title>The WGS of Solirubrobacter phytolaccae KCTC 29190.</title>
        <authorList>
            <person name="Jiang Z."/>
        </authorList>
    </citation>
    <scope>NUCLEOTIDE SEQUENCE</scope>
    <source>
        <strain evidence="7">KCTC 29190</strain>
    </source>
</reference>
<dbReference type="Pfam" id="PF02518">
    <property type="entry name" value="HATPase_c"/>
    <property type="match status" value="1"/>
</dbReference>
<evidence type="ECO:0000256" key="1">
    <source>
        <dbReference type="ARBA" id="ARBA00000085"/>
    </source>
</evidence>
<organism evidence="7 8">
    <name type="scientific">Solirubrobacter phytolaccae</name>
    <dbReference type="NCBI Taxonomy" id="1404360"/>
    <lineage>
        <taxon>Bacteria</taxon>
        <taxon>Bacillati</taxon>
        <taxon>Actinomycetota</taxon>
        <taxon>Thermoleophilia</taxon>
        <taxon>Solirubrobacterales</taxon>
        <taxon>Solirubrobacteraceae</taxon>
        <taxon>Solirubrobacter</taxon>
    </lineage>
</organism>
<evidence type="ECO:0000313" key="7">
    <source>
        <dbReference type="EMBL" id="MDA0180634.1"/>
    </source>
</evidence>
<evidence type="ECO:0000256" key="2">
    <source>
        <dbReference type="ARBA" id="ARBA00012438"/>
    </source>
</evidence>
<dbReference type="InterPro" id="IPR003018">
    <property type="entry name" value="GAF"/>
</dbReference>
<dbReference type="Gene3D" id="3.30.450.40">
    <property type="match status" value="1"/>
</dbReference>
<feature type="domain" description="GAF" evidence="6">
    <location>
        <begin position="24"/>
        <end position="173"/>
    </location>
</feature>
<dbReference type="EMBL" id="JAPDDP010000014">
    <property type="protein sequence ID" value="MDA0180634.1"/>
    <property type="molecule type" value="Genomic_DNA"/>
</dbReference>
<dbReference type="InterPro" id="IPR036890">
    <property type="entry name" value="HATPase_C_sf"/>
</dbReference>
<dbReference type="EC" id="2.7.13.3" evidence="2"/>
<comment type="catalytic activity">
    <reaction evidence="1">
        <text>ATP + protein L-histidine = ADP + protein N-phospho-L-histidine.</text>
        <dbReference type="EC" id="2.7.13.3"/>
    </reaction>
</comment>
<dbReference type="SMART" id="SM00065">
    <property type="entry name" value="GAF"/>
    <property type="match status" value="1"/>
</dbReference>
<proteinExistence type="predicted"/>
<dbReference type="SUPFAM" id="SSF55781">
    <property type="entry name" value="GAF domain-like"/>
    <property type="match status" value="1"/>
</dbReference>
<evidence type="ECO:0000256" key="4">
    <source>
        <dbReference type="ARBA" id="ARBA00022777"/>
    </source>
</evidence>
<dbReference type="Pfam" id="PF01590">
    <property type="entry name" value="GAF"/>
    <property type="match status" value="1"/>
</dbReference>
<dbReference type="PANTHER" id="PTHR24421">
    <property type="entry name" value="NITRATE/NITRITE SENSOR PROTEIN NARX-RELATED"/>
    <property type="match status" value="1"/>
</dbReference>
<dbReference type="PANTHER" id="PTHR24421:SF10">
    <property type="entry name" value="NITRATE_NITRITE SENSOR PROTEIN NARQ"/>
    <property type="match status" value="1"/>
</dbReference>
<keyword evidence="3" id="KW-0808">Transferase</keyword>
<dbReference type="GO" id="GO:0004673">
    <property type="term" value="F:protein histidine kinase activity"/>
    <property type="evidence" value="ECO:0007669"/>
    <property type="project" value="UniProtKB-EC"/>
</dbReference>
<dbReference type="InterPro" id="IPR003594">
    <property type="entry name" value="HATPase_dom"/>
</dbReference>
<keyword evidence="4" id="KW-0418">Kinase</keyword>
<keyword evidence="8" id="KW-1185">Reference proteome</keyword>
<comment type="caution">
    <text evidence="7">The sequence shown here is derived from an EMBL/GenBank/DDBJ whole genome shotgun (WGS) entry which is preliminary data.</text>
</comment>
<gene>
    <name evidence="7" type="ORF">OJ997_10055</name>
</gene>
<dbReference type="GO" id="GO:0000160">
    <property type="term" value="P:phosphorelay signal transduction system"/>
    <property type="evidence" value="ECO:0007669"/>
    <property type="project" value="UniProtKB-KW"/>
</dbReference>
<dbReference type="SUPFAM" id="SSF55874">
    <property type="entry name" value="ATPase domain of HSP90 chaperone/DNA topoisomerase II/histidine kinase"/>
    <property type="match status" value="1"/>
</dbReference>
<evidence type="ECO:0000259" key="6">
    <source>
        <dbReference type="SMART" id="SM00065"/>
    </source>
</evidence>
<dbReference type="RefSeq" id="WP_270024949.1">
    <property type="nucleotide sequence ID" value="NZ_JAPDDP010000014.1"/>
</dbReference>
<evidence type="ECO:0000313" key="8">
    <source>
        <dbReference type="Proteomes" id="UP001147653"/>
    </source>
</evidence>